<dbReference type="OrthoDB" id="5694214at2"/>
<evidence type="ECO:0000256" key="6">
    <source>
        <dbReference type="SAM" id="SignalP"/>
    </source>
</evidence>
<comment type="subcellular location">
    <subcellularLocation>
        <location evidence="1">Cell outer membrane</location>
    </subcellularLocation>
</comment>
<feature type="domain" description="RagB/SusD" evidence="7">
    <location>
        <begin position="353"/>
        <end position="628"/>
    </location>
</feature>
<accession>A0A0A2M3G3</accession>
<keyword evidence="5" id="KW-0998">Cell outer membrane</keyword>
<keyword evidence="10" id="KW-1185">Reference proteome</keyword>
<evidence type="ECO:0000256" key="4">
    <source>
        <dbReference type="ARBA" id="ARBA00023136"/>
    </source>
</evidence>
<dbReference type="Gene3D" id="1.25.40.390">
    <property type="match status" value="1"/>
</dbReference>
<dbReference type="Proteomes" id="UP000030152">
    <property type="component" value="Unassembled WGS sequence"/>
</dbReference>
<evidence type="ECO:0000256" key="1">
    <source>
        <dbReference type="ARBA" id="ARBA00004442"/>
    </source>
</evidence>
<dbReference type="InterPro" id="IPR012944">
    <property type="entry name" value="SusD_RagB_dom"/>
</dbReference>
<gene>
    <name evidence="9" type="ORF">Q765_12525</name>
</gene>
<reference evidence="9 10" key="1">
    <citation type="submission" date="2013-09" db="EMBL/GenBank/DDBJ databases">
        <authorList>
            <person name="Zeng Z."/>
            <person name="Chen C."/>
        </authorList>
    </citation>
    <scope>NUCLEOTIDE SEQUENCE [LARGE SCALE GENOMIC DNA]</scope>
    <source>
        <strain evidence="9 10">WB 3.3-2</strain>
    </source>
</reference>
<evidence type="ECO:0000256" key="3">
    <source>
        <dbReference type="ARBA" id="ARBA00022729"/>
    </source>
</evidence>
<dbReference type="Pfam" id="PF07980">
    <property type="entry name" value="SusD_RagB"/>
    <property type="match status" value="1"/>
</dbReference>
<dbReference type="RefSeq" id="WP_020214498.1">
    <property type="nucleotide sequence ID" value="NZ_JRLX01000013.1"/>
</dbReference>
<sequence length="653" mass="72254">MKILKTKYRYISLALLLATLPVIQSCNKDFLDEELTTQRNTEFYKTEEGIQSLAEGAYYRVLALPFTNENQYTSLNYGTDEFVIGGDDSNGVWNNYSVALQSSINAINSNTVASNEQWDMLYLGINVCNQLVTYATDIESVNPAIKQVALGEGYFFRAFSYLRLVRQFGGVPLKLNVSTTVETEFSRATAEAVYTQIISDFTKAYELLPNAGGSSKVTKDAAAHFLAKAYLSRASEINDSWNSATKQADLNQVLTLSNEVIGNHALATNYADLWRYTAPNSANESLPEIILSAQFTNDLGASAANFSCTSFAAKYDDLPFMKRDLTGMRPYTRLAPSYFTYEIYDGINDSRFWKSFRTKHRVNNASGTTYVNGDLGIMYIINNKNDNTFAQTKYLNTIVYTTTGKTIPSVYVAHASDGRSLLSEPRFPSLSKHFDASRLQVNDTRGYRDGIVARSAETYLMAAEANIRLAATGGGGSYTEALNLINTVRTRAAFKGGEVRSAYVDGGGAYASSPLNQPVASNSYMPENSYFESTHLAPTTDATTLNIGSISSLPAEDEAVITTLGYSSDYDRMLCLVLNERARELCGEYLRWEDLSRTKTLVKRVQAYNPTAAPNIRDFHNLRPIPQTFLDLITANGSPLSPDQKQAMQNPGY</sequence>
<dbReference type="EMBL" id="JRLX01000013">
    <property type="protein sequence ID" value="KGO86136.1"/>
    <property type="molecule type" value="Genomic_DNA"/>
</dbReference>
<dbReference type="InterPro" id="IPR011990">
    <property type="entry name" value="TPR-like_helical_dom_sf"/>
</dbReference>
<feature type="chain" id="PRO_5002002813" evidence="6">
    <location>
        <begin position="25"/>
        <end position="653"/>
    </location>
</feature>
<evidence type="ECO:0000313" key="9">
    <source>
        <dbReference type="EMBL" id="KGO86136.1"/>
    </source>
</evidence>
<comment type="similarity">
    <text evidence="2">Belongs to the SusD family.</text>
</comment>
<dbReference type="GO" id="GO:0009279">
    <property type="term" value="C:cell outer membrane"/>
    <property type="evidence" value="ECO:0007669"/>
    <property type="project" value="UniProtKB-SubCell"/>
</dbReference>
<dbReference type="InterPro" id="IPR033985">
    <property type="entry name" value="SusD-like_N"/>
</dbReference>
<dbReference type="STRING" id="1121895.GCA_000378485_03323"/>
<protein>
    <submittedName>
        <fullName evidence="9">Membrane protein</fullName>
    </submittedName>
</protein>
<evidence type="ECO:0000313" key="10">
    <source>
        <dbReference type="Proteomes" id="UP000030152"/>
    </source>
</evidence>
<dbReference type="AlphaFoldDB" id="A0A0A2M3G3"/>
<comment type="caution">
    <text evidence="9">The sequence shown here is derived from an EMBL/GenBank/DDBJ whole genome shotgun (WGS) entry which is preliminary data.</text>
</comment>
<feature type="domain" description="SusD-like N-terminal" evidence="8">
    <location>
        <begin position="29"/>
        <end position="231"/>
    </location>
</feature>
<dbReference type="SUPFAM" id="SSF48452">
    <property type="entry name" value="TPR-like"/>
    <property type="match status" value="1"/>
</dbReference>
<dbReference type="eggNOG" id="COG0436">
    <property type="taxonomic scope" value="Bacteria"/>
</dbReference>
<dbReference type="PROSITE" id="PS51257">
    <property type="entry name" value="PROKAR_LIPOPROTEIN"/>
    <property type="match status" value="1"/>
</dbReference>
<evidence type="ECO:0000256" key="2">
    <source>
        <dbReference type="ARBA" id="ARBA00006275"/>
    </source>
</evidence>
<organism evidence="9 10">
    <name type="scientific">Flavobacterium rivuli WB 3.3-2 = DSM 21788</name>
    <dbReference type="NCBI Taxonomy" id="1121895"/>
    <lineage>
        <taxon>Bacteria</taxon>
        <taxon>Pseudomonadati</taxon>
        <taxon>Bacteroidota</taxon>
        <taxon>Flavobacteriia</taxon>
        <taxon>Flavobacteriales</taxon>
        <taxon>Flavobacteriaceae</taxon>
        <taxon>Flavobacterium</taxon>
    </lineage>
</organism>
<keyword evidence="3 6" id="KW-0732">Signal</keyword>
<proteinExistence type="inferred from homology"/>
<keyword evidence="4" id="KW-0472">Membrane</keyword>
<evidence type="ECO:0000256" key="5">
    <source>
        <dbReference type="ARBA" id="ARBA00023237"/>
    </source>
</evidence>
<evidence type="ECO:0000259" key="8">
    <source>
        <dbReference type="Pfam" id="PF14322"/>
    </source>
</evidence>
<name>A0A0A2M3G3_9FLAO</name>
<dbReference type="Pfam" id="PF14322">
    <property type="entry name" value="SusD-like_3"/>
    <property type="match status" value="1"/>
</dbReference>
<feature type="signal peptide" evidence="6">
    <location>
        <begin position="1"/>
        <end position="24"/>
    </location>
</feature>
<evidence type="ECO:0000259" key="7">
    <source>
        <dbReference type="Pfam" id="PF07980"/>
    </source>
</evidence>